<evidence type="ECO:0000256" key="1">
    <source>
        <dbReference type="SAM" id="Coils"/>
    </source>
</evidence>
<sequence length="1182" mass="135328">MTSDDKREKDEIEAHHLLVQLSELNDQLRRETDKGNLALLNKIRGDIKEINAELKKFEYLNIDLEKYQEKLTPSIKTLRENATLPIQHTPCTSRISNHSTPRITVEQIEKVVDSFIEDFRLELEETEAKEIEKSNIKEKLQETLVKYEQTQVEPEIEDGFFGKCYNKFLDFINVKREQNSTLFETVIQAPDAPQRSNLAFHFDTPDEDEDQDMAARRGPSFKDILQLVPNFSGRDKEEANKFIKGCRLADELLEQNQKADFLKFIKVKLSGVALECINPTALASIAALTEFVEKNFGTRKLFFECYGDLSKLKQGKNEGVLTFFSRLKDLQRVIEAAARRENKHNAAFEASLLDDLLTAFKRGLRWEIKSQLTANNLEEARDEAARIEREDGFDADIDAISAYKSRRACCTICDSREHSTIDCDSLSSLHKSKTDKCSYCHSPDHYLTNCMKFTIDTKEKESCSHCGSTEHHVNNCMKFAQRDKESVKKEKEPEVITINHISAPTCSICSNKGHTASACNEFLSIMKNIMDNSNNNNNDDCNNEFEINAINLASSITCGYCARKGHPASTCNDLLNAMRGFASKNNQTNNYNNRDTGAAVSVIKNSEISREAMVNFNKTILLRGITNKTIRSIGETVICLNNEIPITFQVVDSDFPIKQGGILGTKFFANNKGIINYETNTLRFGDYSIPFHMQYLDEEDKINTFEDRTQDNVRRETAYSDIQNRTQDNVRRETAYSDIQNRTQDNVRRETAYSDIQNRTQDNVRRDTAYSDKQNRTQDNVRRETAYSDKQNRTQDNVRREIAYKDEQNRTQDNVRREIAYKDEQNRTQDNVRREIAYKDEQNRTQDNVRREIAYKDEQNRTQDNVRREIPCKDEQYRTQDNVRRETTCELEEQIATYKEQEYRVSAELNEGRAEPSQQIDKQKENSRPSAGASRRGIELLCDQLKECNAYLRASREIHKAGKGRDNERMPGGTEKINKSNNNELADKKEKPSTKETECIEKKERYDEETTCEDNSSQTDAAIHCIEGNIRNNDVRGDATPRSEEPVSDEYNYGKPRLPSDEEWNKYYEIFGKSLNSYEADYDDINDVLTSEKNIAMFPSGVPPPPRAPEDEAGAENIQAPFADSSAATRGAGQMAHLHATTTVGPAMRTAIYPSACSTELGLKSTECRQVKGQTCKFSLYS</sequence>
<evidence type="ECO:0000256" key="2">
    <source>
        <dbReference type="SAM" id="MobiDB-lite"/>
    </source>
</evidence>
<dbReference type="AlphaFoldDB" id="A0ABD2XKJ5"/>
<feature type="coiled-coil region" evidence="1">
    <location>
        <begin position="327"/>
        <end position="390"/>
    </location>
</feature>
<dbReference type="SMART" id="SM00343">
    <property type="entry name" value="ZnF_C2HC"/>
    <property type="match status" value="5"/>
</dbReference>
<feature type="domain" description="CCHC-type" evidence="3">
    <location>
        <begin position="462"/>
        <end position="478"/>
    </location>
</feature>
<dbReference type="EMBL" id="JBJJXI010000020">
    <property type="protein sequence ID" value="KAL3405737.1"/>
    <property type="molecule type" value="Genomic_DNA"/>
</dbReference>
<feature type="compositionally biased region" description="Basic and acidic residues" evidence="2">
    <location>
        <begin position="1033"/>
        <end position="1045"/>
    </location>
</feature>
<comment type="caution">
    <text evidence="4">The sequence shown here is derived from an EMBL/GenBank/DDBJ whole genome shotgun (WGS) entry which is preliminary data.</text>
</comment>
<evidence type="ECO:0000259" key="3">
    <source>
        <dbReference type="SMART" id="SM00343"/>
    </source>
</evidence>
<gene>
    <name evidence="4" type="ORF">TKK_002085</name>
</gene>
<feature type="compositionally biased region" description="Basic and acidic residues" evidence="2">
    <location>
        <begin position="762"/>
        <end position="798"/>
    </location>
</feature>
<feature type="region of interest" description="Disordered" evidence="2">
    <location>
        <begin position="907"/>
        <end position="935"/>
    </location>
</feature>
<keyword evidence="1" id="KW-0175">Coiled coil</keyword>
<dbReference type="InterPro" id="IPR021109">
    <property type="entry name" value="Peptidase_aspartic_dom_sf"/>
</dbReference>
<dbReference type="InterPro" id="IPR001878">
    <property type="entry name" value="Znf_CCHC"/>
</dbReference>
<feature type="region of interest" description="Disordered" evidence="2">
    <location>
        <begin position="1032"/>
        <end position="1055"/>
    </location>
</feature>
<accession>A0ABD2XKJ5</accession>
<feature type="region of interest" description="Disordered" evidence="2">
    <location>
        <begin position="739"/>
        <end position="798"/>
    </location>
</feature>
<feature type="compositionally biased region" description="Basic and acidic residues" evidence="2">
    <location>
        <begin position="985"/>
        <end position="999"/>
    </location>
</feature>
<reference evidence="4 5" key="1">
    <citation type="journal article" date="2024" name="bioRxiv">
        <title>A reference genome for Trichogramma kaykai: A tiny desert-dwelling parasitoid wasp with competing sex-ratio distorters.</title>
        <authorList>
            <person name="Culotta J."/>
            <person name="Lindsey A.R."/>
        </authorList>
    </citation>
    <scope>NUCLEOTIDE SEQUENCE [LARGE SCALE GENOMIC DNA]</scope>
    <source>
        <strain evidence="4 5">KSX58</strain>
    </source>
</reference>
<name>A0ABD2XKJ5_9HYME</name>
<evidence type="ECO:0000313" key="5">
    <source>
        <dbReference type="Proteomes" id="UP001627154"/>
    </source>
</evidence>
<feature type="domain" description="CCHC-type" evidence="3">
    <location>
        <begin position="436"/>
        <end position="452"/>
    </location>
</feature>
<organism evidence="4 5">
    <name type="scientific">Trichogramma kaykai</name>
    <dbReference type="NCBI Taxonomy" id="54128"/>
    <lineage>
        <taxon>Eukaryota</taxon>
        <taxon>Metazoa</taxon>
        <taxon>Ecdysozoa</taxon>
        <taxon>Arthropoda</taxon>
        <taxon>Hexapoda</taxon>
        <taxon>Insecta</taxon>
        <taxon>Pterygota</taxon>
        <taxon>Neoptera</taxon>
        <taxon>Endopterygota</taxon>
        <taxon>Hymenoptera</taxon>
        <taxon>Apocrita</taxon>
        <taxon>Proctotrupomorpha</taxon>
        <taxon>Chalcidoidea</taxon>
        <taxon>Trichogrammatidae</taxon>
        <taxon>Trichogramma</taxon>
    </lineage>
</organism>
<evidence type="ECO:0000313" key="4">
    <source>
        <dbReference type="EMBL" id="KAL3405737.1"/>
    </source>
</evidence>
<feature type="domain" description="CCHC-type" evidence="3">
    <location>
        <begin position="505"/>
        <end position="521"/>
    </location>
</feature>
<feature type="region of interest" description="Disordered" evidence="2">
    <location>
        <begin position="961"/>
        <end position="999"/>
    </location>
</feature>
<dbReference type="Proteomes" id="UP001627154">
    <property type="component" value="Unassembled WGS sequence"/>
</dbReference>
<protein>
    <recommendedName>
        <fullName evidence="3">CCHC-type domain-containing protein</fullName>
    </recommendedName>
</protein>
<dbReference type="Gene3D" id="2.40.70.10">
    <property type="entry name" value="Acid Proteases"/>
    <property type="match status" value="1"/>
</dbReference>
<keyword evidence="5" id="KW-1185">Reference proteome</keyword>
<feature type="domain" description="CCHC-type" evidence="3">
    <location>
        <begin position="409"/>
        <end position="425"/>
    </location>
</feature>
<feature type="domain" description="CCHC-type" evidence="3">
    <location>
        <begin position="557"/>
        <end position="573"/>
    </location>
</feature>
<proteinExistence type="predicted"/>